<keyword evidence="1" id="KW-1133">Transmembrane helix</keyword>
<keyword evidence="1" id="KW-0812">Transmembrane</keyword>
<sequence>MASSQFDDIITKEIPLHKTDTLQSLSIKFRCPIPELKRINKLYNDQEFYALTSIKIPIRSHQRLLQQELETVAKSRLASGEDVIVTKKRCTADIVSSQETSEDEEMGAGLTAASNQSVLDMIELHSDPEDSESYALLDRDWSNHKQQTANDSKREKKKFDKIISRKDEELKVISEKVQQQTNGSRDMAAFMTDTSLITTISQRPRNCLSTINLSVPCLLGSLAFLVIIVPILFVLIYHKFFKSEHS</sequence>
<dbReference type="EMBL" id="VXIV02000152">
    <property type="protein sequence ID" value="KAF6040367.1"/>
    <property type="molecule type" value="Genomic_DNA"/>
</dbReference>
<keyword evidence="1" id="KW-0472">Membrane</keyword>
<dbReference type="PROSITE" id="PS51782">
    <property type="entry name" value="LYSM"/>
    <property type="match status" value="1"/>
</dbReference>
<dbReference type="Gene3D" id="3.10.350.10">
    <property type="entry name" value="LysM domain"/>
    <property type="match status" value="1"/>
</dbReference>
<evidence type="ECO:0000256" key="1">
    <source>
        <dbReference type="SAM" id="Phobius"/>
    </source>
</evidence>
<keyword evidence="4" id="KW-1185">Reference proteome</keyword>
<evidence type="ECO:0000259" key="2">
    <source>
        <dbReference type="PROSITE" id="PS51782"/>
    </source>
</evidence>
<evidence type="ECO:0000313" key="3">
    <source>
        <dbReference type="EMBL" id="KAF6040367.1"/>
    </source>
</evidence>
<dbReference type="InterPro" id="IPR018392">
    <property type="entry name" value="LysM"/>
</dbReference>
<protein>
    <submittedName>
        <fullName evidence="3">LYSMD3</fullName>
    </submittedName>
</protein>
<dbReference type="InterPro" id="IPR045030">
    <property type="entry name" value="LYSM1-4"/>
</dbReference>
<proteinExistence type="predicted"/>
<dbReference type="AlphaFoldDB" id="A0A7J7KQC4"/>
<feature type="domain" description="LysM" evidence="2">
    <location>
        <begin position="12"/>
        <end position="56"/>
    </location>
</feature>
<evidence type="ECO:0000313" key="4">
    <source>
        <dbReference type="Proteomes" id="UP000593567"/>
    </source>
</evidence>
<gene>
    <name evidence="3" type="ORF">EB796_001328</name>
</gene>
<name>A0A7J7KQC4_BUGNE</name>
<reference evidence="3" key="1">
    <citation type="submission" date="2020-06" db="EMBL/GenBank/DDBJ databases">
        <title>Draft genome of Bugula neritina, a colonial animal packing powerful symbionts and potential medicines.</title>
        <authorList>
            <person name="Rayko M."/>
        </authorList>
    </citation>
    <scope>NUCLEOTIDE SEQUENCE [LARGE SCALE GENOMIC DNA]</scope>
    <source>
        <strain evidence="3">Kwan_BN1</strain>
    </source>
</reference>
<dbReference type="PANTHER" id="PTHR20932:SF13">
    <property type="entry name" value="LD36653P"/>
    <property type="match status" value="1"/>
</dbReference>
<feature type="transmembrane region" description="Helical" evidence="1">
    <location>
        <begin position="213"/>
        <end position="237"/>
    </location>
</feature>
<dbReference type="PANTHER" id="PTHR20932">
    <property type="entry name" value="LYSM AND PUTATIVE PEPTIDOGLYCAN-BINDING DOMAIN-CONTAINING PROTEIN"/>
    <property type="match status" value="1"/>
</dbReference>
<comment type="caution">
    <text evidence="3">The sequence shown here is derived from an EMBL/GenBank/DDBJ whole genome shotgun (WGS) entry which is preliminary data.</text>
</comment>
<organism evidence="3 4">
    <name type="scientific">Bugula neritina</name>
    <name type="common">Brown bryozoan</name>
    <name type="synonym">Sertularia neritina</name>
    <dbReference type="NCBI Taxonomy" id="10212"/>
    <lineage>
        <taxon>Eukaryota</taxon>
        <taxon>Metazoa</taxon>
        <taxon>Spiralia</taxon>
        <taxon>Lophotrochozoa</taxon>
        <taxon>Bryozoa</taxon>
        <taxon>Gymnolaemata</taxon>
        <taxon>Cheilostomatida</taxon>
        <taxon>Flustrina</taxon>
        <taxon>Buguloidea</taxon>
        <taxon>Bugulidae</taxon>
        <taxon>Bugula</taxon>
    </lineage>
</organism>
<dbReference type="InterPro" id="IPR036779">
    <property type="entry name" value="LysM_dom_sf"/>
</dbReference>
<accession>A0A7J7KQC4</accession>
<dbReference type="Proteomes" id="UP000593567">
    <property type="component" value="Unassembled WGS sequence"/>
</dbReference>
<dbReference type="OrthoDB" id="538216at2759"/>